<proteinExistence type="predicted"/>
<dbReference type="PROSITE" id="PS50977">
    <property type="entry name" value="HTH_TETR_2"/>
    <property type="match status" value="1"/>
</dbReference>
<dbReference type="Gene3D" id="1.10.10.60">
    <property type="entry name" value="Homeodomain-like"/>
    <property type="match status" value="1"/>
</dbReference>
<keyword evidence="1 2" id="KW-0238">DNA-binding</keyword>
<dbReference type="RefSeq" id="WP_344893716.1">
    <property type="nucleotide sequence ID" value="NZ_BAAAZP010000211.1"/>
</dbReference>
<evidence type="ECO:0000256" key="1">
    <source>
        <dbReference type="ARBA" id="ARBA00023125"/>
    </source>
</evidence>
<name>A0ABP7DY63_9ACTN</name>
<dbReference type="Pfam" id="PF00440">
    <property type="entry name" value="TetR_N"/>
    <property type="match status" value="1"/>
</dbReference>
<sequence length="206" mass="22045">MSARSGRWRSGMESRRKILEAARTRFASDGYDKATVRAIAADAGVDPSMISYFFGGKDKLFAAALQAPGSPREPVTALLAHGSAGVGAELVRRFLQLWDATTSLEPILALTMSAGSHGPSAQMLREFIDREFTAQIAERIDGPDRAMRAALITAQLMGLAIARYGMRVAPVASADHDDIVVWAGPIVQSLLDGETFQSARKDLAPG</sequence>
<dbReference type="SUPFAM" id="SSF48498">
    <property type="entry name" value="Tetracyclin repressor-like, C-terminal domain"/>
    <property type="match status" value="1"/>
</dbReference>
<dbReference type="PRINTS" id="PR00455">
    <property type="entry name" value="HTHTETR"/>
</dbReference>
<protein>
    <submittedName>
        <fullName evidence="4">TetR family transcriptional regulator</fullName>
    </submittedName>
</protein>
<accession>A0ABP7DY63</accession>
<evidence type="ECO:0000313" key="4">
    <source>
        <dbReference type="EMBL" id="GAA3710940.1"/>
    </source>
</evidence>
<dbReference type="EMBL" id="BAAAZP010000211">
    <property type="protein sequence ID" value="GAA3710940.1"/>
    <property type="molecule type" value="Genomic_DNA"/>
</dbReference>
<dbReference type="PANTHER" id="PTHR30055:SF235">
    <property type="entry name" value="TRANSCRIPTIONAL REGULATORY PROTEIN"/>
    <property type="match status" value="1"/>
</dbReference>
<dbReference type="InterPro" id="IPR050109">
    <property type="entry name" value="HTH-type_TetR-like_transc_reg"/>
</dbReference>
<dbReference type="PANTHER" id="PTHR30055">
    <property type="entry name" value="HTH-TYPE TRANSCRIPTIONAL REGULATOR RUTR"/>
    <property type="match status" value="1"/>
</dbReference>
<organism evidence="4 5">
    <name type="scientific">Nonomuraea antimicrobica</name>
    <dbReference type="NCBI Taxonomy" id="561173"/>
    <lineage>
        <taxon>Bacteria</taxon>
        <taxon>Bacillati</taxon>
        <taxon>Actinomycetota</taxon>
        <taxon>Actinomycetes</taxon>
        <taxon>Streptosporangiales</taxon>
        <taxon>Streptosporangiaceae</taxon>
        <taxon>Nonomuraea</taxon>
    </lineage>
</organism>
<gene>
    <name evidence="4" type="ORF">GCM10022224_090500</name>
</gene>
<reference evidence="5" key="1">
    <citation type="journal article" date="2019" name="Int. J. Syst. Evol. Microbiol.">
        <title>The Global Catalogue of Microorganisms (GCM) 10K type strain sequencing project: providing services to taxonomists for standard genome sequencing and annotation.</title>
        <authorList>
            <consortium name="The Broad Institute Genomics Platform"/>
            <consortium name="The Broad Institute Genome Sequencing Center for Infectious Disease"/>
            <person name="Wu L."/>
            <person name="Ma J."/>
        </authorList>
    </citation>
    <scope>NUCLEOTIDE SEQUENCE [LARGE SCALE GENOMIC DNA]</scope>
    <source>
        <strain evidence="5">JCM 16904</strain>
    </source>
</reference>
<dbReference type="InterPro" id="IPR041678">
    <property type="entry name" value="TetR_C_16"/>
</dbReference>
<evidence type="ECO:0000259" key="3">
    <source>
        <dbReference type="PROSITE" id="PS50977"/>
    </source>
</evidence>
<feature type="domain" description="HTH tetR-type" evidence="3">
    <location>
        <begin position="12"/>
        <end position="72"/>
    </location>
</feature>
<comment type="caution">
    <text evidence="4">The sequence shown here is derived from an EMBL/GenBank/DDBJ whole genome shotgun (WGS) entry which is preliminary data.</text>
</comment>
<evidence type="ECO:0000313" key="5">
    <source>
        <dbReference type="Proteomes" id="UP001500902"/>
    </source>
</evidence>
<dbReference type="InterPro" id="IPR001647">
    <property type="entry name" value="HTH_TetR"/>
</dbReference>
<dbReference type="Proteomes" id="UP001500902">
    <property type="component" value="Unassembled WGS sequence"/>
</dbReference>
<dbReference type="Gene3D" id="1.10.357.10">
    <property type="entry name" value="Tetracycline Repressor, domain 2"/>
    <property type="match status" value="1"/>
</dbReference>
<dbReference type="InterPro" id="IPR036271">
    <property type="entry name" value="Tet_transcr_reg_TetR-rel_C_sf"/>
</dbReference>
<dbReference type="Pfam" id="PF17920">
    <property type="entry name" value="TetR_C_16"/>
    <property type="match status" value="1"/>
</dbReference>
<evidence type="ECO:0000256" key="2">
    <source>
        <dbReference type="PROSITE-ProRule" id="PRU00335"/>
    </source>
</evidence>
<keyword evidence="5" id="KW-1185">Reference proteome</keyword>
<feature type="DNA-binding region" description="H-T-H motif" evidence="2">
    <location>
        <begin position="35"/>
        <end position="54"/>
    </location>
</feature>
<dbReference type="InterPro" id="IPR009057">
    <property type="entry name" value="Homeodomain-like_sf"/>
</dbReference>
<dbReference type="SUPFAM" id="SSF46689">
    <property type="entry name" value="Homeodomain-like"/>
    <property type="match status" value="1"/>
</dbReference>